<reference evidence="2" key="1">
    <citation type="journal article" date="2024" name="Front. Bioeng. Biotechnol.">
        <title>Genome-scale model development and genomic sequencing of the oleaginous clade Lipomyces.</title>
        <authorList>
            <person name="Czajka J.J."/>
            <person name="Han Y."/>
            <person name="Kim J."/>
            <person name="Mondo S.J."/>
            <person name="Hofstad B.A."/>
            <person name="Robles A."/>
            <person name="Haridas S."/>
            <person name="Riley R."/>
            <person name="LaButti K."/>
            <person name="Pangilinan J."/>
            <person name="Andreopoulos W."/>
            <person name="Lipzen A."/>
            <person name="Yan J."/>
            <person name="Wang M."/>
            <person name="Ng V."/>
            <person name="Grigoriev I.V."/>
            <person name="Spatafora J.W."/>
            <person name="Magnuson J.K."/>
            <person name="Baker S.E."/>
            <person name="Pomraning K.R."/>
        </authorList>
    </citation>
    <scope>NUCLEOTIDE SEQUENCE [LARGE SCALE GENOMIC DNA]</scope>
    <source>
        <strain evidence="2">CBS 10300</strain>
    </source>
</reference>
<comment type="caution">
    <text evidence="1">The sequence shown here is derived from an EMBL/GenBank/DDBJ whole genome shotgun (WGS) entry which is preliminary data.</text>
</comment>
<dbReference type="EMBL" id="MU970176">
    <property type="protein sequence ID" value="KAK9319583.1"/>
    <property type="molecule type" value="Genomic_DNA"/>
</dbReference>
<proteinExistence type="predicted"/>
<dbReference type="Proteomes" id="UP001489719">
    <property type="component" value="Unassembled WGS sequence"/>
</dbReference>
<evidence type="ECO:0000313" key="2">
    <source>
        <dbReference type="Proteomes" id="UP001489719"/>
    </source>
</evidence>
<protein>
    <submittedName>
        <fullName evidence="1">Uncharacterized protein</fullName>
    </submittedName>
</protein>
<evidence type="ECO:0000313" key="1">
    <source>
        <dbReference type="EMBL" id="KAK9319583.1"/>
    </source>
</evidence>
<gene>
    <name evidence="1" type="ORF">V1517DRAFT_332049</name>
</gene>
<accession>A0ACC3THJ7</accession>
<sequence>MSKKRTCPPPSSSDSGSESDSSASGQSDPAAHKISRSSPSPQQPLIQCTLPPRCTYSPQAFASYAAFETHYATSHTLVCTSCARSFPSQHLLDLHLAELHDPFVAARRDRGDKVYRCFVEGCDKVCADTRKRRLHLIDKHGFPREFMFGIVAHGLRRNQASLLYPPRKPRNVVDVDDDDEPIDTGEEMFRNADPSVDCDGEPYIDEAVAAVEREFRGIKLVPDKIRFGRKRGN</sequence>
<organism evidence="1 2">
    <name type="scientific">Lipomyces orientalis</name>
    <dbReference type="NCBI Taxonomy" id="1233043"/>
    <lineage>
        <taxon>Eukaryota</taxon>
        <taxon>Fungi</taxon>
        <taxon>Dikarya</taxon>
        <taxon>Ascomycota</taxon>
        <taxon>Saccharomycotina</taxon>
        <taxon>Lipomycetes</taxon>
        <taxon>Lipomycetales</taxon>
        <taxon>Lipomycetaceae</taxon>
        <taxon>Lipomyces</taxon>
    </lineage>
</organism>
<name>A0ACC3THJ7_9ASCO</name>
<keyword evidence="2" id="KW-1185">Reference proteome</keyword>